<dbReference type="PIRSF" id="PIRSF016578">
    <property type="entry name" value="HsaA"/>
    <property type="match status" value="1"/>
</dbReference>
<feature type="domain" description="Acyl-CoA dehydrogenase/oxidase N-terminal" evidence="9">
    <location>
        <begin position="6"/>
        <end position="117"/>
    </location>
</feature>
<keyword evidence="4 6" id="KW-0274">FAD</keyword>
<comment type="similarity">
    <text evidence="2 6">Belongs to the acyl-CoA dehydrogenase family.</text>
</comment>
<evidence type="ECO:0000256" key="4">
    <source>
        <dbReference type="ARBA" id="ARBA00022827"/>
    </source>
</evidence>
<dbReference type="Proteomes" id="UP000194267">
    <property type="component" value="Unassembled WGS sequence"/>
</dbReference>
<dbReference type="Gene3D" id="2.40.110.10">
    <property type="entry name" value="Butyryl-CoA Dehydrogenase, subunit A, domain 2"/>
    <property type="match status" value="1"/>
</dbReference>
<dbReference type="GO" id="GO:0050660">
    <property type="term" value="F:flavin adenine dinucleotide binding"/>
    <property type="evidence" value="ECO:0007669"/>
    <property type="project" value="InterPro"/>
</dbReference>
<proteinExistence type="inferred from homology"/>
<evidence type="ECO:0000256" key="3">
    <source>
        <dbReference type="ARBA" id="ARBA00022630"/>
    </source>
</evidence>
<evidence type="ECO:0000259" key="8">
    <source>
        <dbReference type="Pfam" id="PF02770"/>
    </source>
</evidence>
<dbReference type="Gene3D" id="1.10.540.10">
    <property type="entry name" value="Acyl-CoA dehydrogenase/oxidase, N-terminal domain"/>
    <property type="match status" value="1"/>
</dbReference>
<evidence type="ECO:0000256" key="1">
    <source>
        <dbReference type="ARBA" id="ARBA00001974"/>
    </source>
</evidence>
<comment type="caution">
    <text evidence="10">The sequence shown here is derived from an EMBL/GenBank/DDBJ whole genome shotgun (WGS) entry which is preliminary data.</text>
</comment>
<name>A0A1Y2T453_SYMTR</name>
<dbReference type="GO" id="GO:0003995">
    <property type="term" value="F:acyl-CoA dehydrogenase activity"/>
    <property type="evidence" value="ECO:0007669"/>
    <property type="project" value="InterPro"/>
</dbReference>
<dbReference type="FunFam" id="1.10.540.10:FF:000002">
    <property type="entry name" value="Acyl-CoA dehydrogenase FadE19"/>
    <property type="match status" value="1"/>
</dbReference>
<dbReference type="EMBL" id="LWLV01000667">
    <property type="protein sequence ID" value="OTA41221.1"/>
    <property type="molecule type" value="Genomic_DNA"/>
</dbReference>
<dbReference type="PROSITE" id="PS00073">
    <property type="entry name" value="ACYL_COA_DH_2"/>
    <property type="match status" value="1"/>
</dbReference>
<dbReference type="InterPro" id="IPR013786">
    <property type="entry name" value="AcylCoA_DH/ox_N"/>
</dbReference>
<dbReference type="Gene3D" id="1.20.140.10">
    <property type="entry name" value="Butyryl-CoA Dehydrogenase, subunit A, domain 3"/>
    <property type="match status" value="1"/>
</dbReference>
<dbReference type="CDD" id="cd01158">
    <property type="entry name" value="SCAD_SBCAD"/>
    <property type="match status" value="1"/>
</dbReference>
<dbReference type="InterPro" id="IPR009100">
    <property type="entry name" value="AcylCoA_DH/oxidase_NM_dom_sf"/>
</dbReference>
<dbReference type="Pfam" id="PF02771">
    <property type="entry name" value="Acyl-CoA_dh_N"/>
    <property type="match status" value="1"/>
</dbReference>
<dbReference type="PANTHER" id="PTHR43884:SF12">
    <property type="entry name" value="ISOVALERYL-COA DEHYDROGENASE, MITOCHONDRIAL-RELATED"/>
    <property type="match status" value="1"/>
</dbReference>
<sequence>MNFFLTEEQNMVRQAIRELAEKEIAPRSAEFNRKHEFPWPNFKLLAENGYLNMHLPEPWGGGMDWVSYAIVIEELARACAVTAVIYEVHCSLHSEAIYLFGTEEQKQKYLPRLTRGEILGAYALTEPGAGSDAAAIRTTAIRDGDYYVLNGEKTFITNGGVAGLYVVFARTNPDPSVGHRGISAFLVEAGTPGFTVSKPMEKMGLHASHTTSLYFEDCRIPASQLLGREGEGFKIAMTILDRGRIGIAAQAVGITQAALEDSIKFAKERHTFGKPIAEHQAIAWKIADMATELEAARLLLYRAAFLMQQGVRATKEISMAKLFASEVAMKHTVEAVQIHGGYGYMQEYRVERLMREAKITQLYEGTSEIQRLVISRALLRD</sequence>
<dbReference type="AlphaFoldDB" id="A0A1Y2T453"/>
<dbReference type="Pfam" id="PF00441">
    <property type="entry name" value="Acyl-CoA_dh_1"/>
    <property type="match status" value="1"/>
</dbReference>
<dbReference type="FunFam" id="1.20.140.10:FF:000004">
    <property type="entry name" value="Acyl-CoA dehydrogenase FadE25"/>
    <property type="match status" value="1"/>
</dbReference>
<dbReference type="InterPro" id="IPR006091">
    <property type="entry name" value="Acyl-CoA_Oxase/DH_mid-dom"/>
</dbReference>
<evidence type="ECO:0000256" key="5">
    <source>
        <dbReference type="ARBA" id="ARBA00023002"/>
    </source>
</evidence>
<reference evidence="11" key="1">
    <citation type="submission" date="2016-04" db="EMBL/GenBank/DDBJ databases">
        <authorList>
            <person name="Antunes L.P."/>
            <person name="Martins L.F."/>
            <person name="Pereira R.V."/>
            <person name="Thomas A.M."/>
            <person name="Barbosa D."/>
            <person name="Nascimento L."/>
            <person name="Silva G.M."/>
            <person name="Condomitti G.W."/>
            <person name="Digiampietri L.A."/>
            <person name="Lombardi K.C."/>
            <person name="Ramos P.L."/>
            <person name="Quaggio R.B."/>
            <person name="Oliveira J.C."/>
            <person name="Pascon R.C."/>
            <person name="Cruz J.B."/>
            <person name="Silva A.M."/>
            <person name="Setubal J.C."/>
        </authorList>
    </citation>
    <scope>NUCLEOTIDE SEQUENCE [LARGE SCALE GENOMIC DNA]</scope>
</reference>
<comment type="cofactor">
    <cofactor evidence="1 6">
        <name>FAD</name>
        <dbReference type="ChEBI" id="CHEBI:57692"/>
    </cofactor>
</comment>
<keyword evidence="3 6" id="KW-0285">Flavoprotein</keyword>
<gene>
    <name evidence="10" type="ORF">A6D92_08745</name>
</gene>
<dbReference type="SUPFAM" id="SSF47203">
    <property type="entry name" value="Acyl-CoA dehydrogenase C-terminal domain-like"/>
    <property type="match status" value="1"/>
</dbReference>
<dbReference type="Pfam" id="PF02770">
    <property type="entry name" value="Acyl-CoA_dh_M"/>
    <property type="match status" value="1"/>
</dbReference>
<dbReference type="InterPro" id="IPR037069">
    <property type="entry name" value="AcylCoA_DH/ox_N_sf"/>
</dbReference>
<dbReference type="FunFam" id="2.40.110.10:FF:000009">
    <property type="entry name" value="Acyl-CoA dehydrogenase"/>
    <property type="match status" value="1"/>
</dbReference>
<dbReference type="InterPro" id="IPR006089">
    <property type="entry name" value="Acyl-CoA_DH_CS"/>
</dbReference>
<dbReference type="InterPro" id="IPR009075">
    <property type="entry name" value="AcylCo_DH/oxidase_C"/>
</dbReference>
<organism evidence="10 11">
    <name type="scientific">Symbiobacterium thermophilum</name>
    <dbReference type="NCBI Taxonomy" id="2734"/>
    <lineage>
        <taxon>Bacteria</taxon>
        <taxon>Bacillati</taxon>
        <taxon>Bacillota</taxon>
        <taxon>Clostridia</taxon>
        <taxon>Eubacteriales</taxon>
        <taxon>Symbiobacteriaceae</taxon>
        <taxon>Symbiobacterium</taxon>
    </lineage>
</organism>
<evidence type="ECO:0000256" key="2">
    <source>
        <dbReference type="ARBA" id="ARBA00009347"/>
    </source>
</evidence>
<feature type="domain" description="Acyl-CoA oxidase/dehydrogenase middle" evidence="8">
    <location>
        <begin position="121"/>
        <end position="218"/>
    </location>
</feature>
<dbReference type="InterPro" id="IPR046373">
    <property type="entry name" value="Acyl-CoA_Oxase/DH_mid-dom_sf"/>
</dbReference>
<evidence type="ECO:0000313" key="10">
    <source>
        <dbReference type="EMBL" id="OTA41221.1"/>
    </source>
</evidence>
<dbReference type="PANTHER" id="PTHR43884">
    <property type="entry name" value="ACYL-COA DEHYDROGENASE"/>
    <property type="match status" value="1"/>
</dbReference>
<dbReference type="SUPFAM" id="SSF56645">
    <property type="entry name" value="Acyl-CoA dehydrogenase NM domain-like"/>
    <property type="match status" value="1"/>
</dbReference>
<protein>
    <submittedName>
        <fullName evidence="10">Acyl-CoA dehydrogenase</fullName>
    </submittedName>
</protein>
<dbReference type="PROSITE" id="PS00072">
    <property type="entry name" value="ACYL_COA_DH_1"/>
    <property type="match status" value="1"/>
</dbReference>
<evidence type="ECO:0000259" key="7">
    <source>
        <dbReference type="Pfam" id="PF00441"/>
    </source>
</evidence>
<evidence type="ECO:0000259" key="9">
    <source>
        <dbReference type="Pfam" id="PF02771"/>
    </source>
</evidence>
<evidence type="ECO:0000256" key="6">
    <source>
        <dbReference type="RuleBase" id="RU362125"/>
    </source>
</evidence>
<accession>A0A1Y2T453</accession>
<feature type="domain" description="Acyl-CoA dehydrogenase/oxidase C-terminal" evidence="7">
    <location>
        <begin position="230"/>
        <end position="379"/>
    </location>
</feature>
<dbReference type="InterPro" id="IPR036250">
    <property type="entry name" value="AcylCo_DH-like_C"/>
</dbReference>
<evidence type="ECO:0000313" key="11">
    <source>
        <dbReference type="Proteomes" id="UP000194267"/>
    </source>
</evidence>
<keyword evidence="5 6" id="KW-0560">Oxidoreductase</keyword>